<reference evidence="2 3" key="1">
    <citation type="journal article" date="2019" name="Emerg. Microbes Infect.">
        <title>Comprehensive subspecies identification of 175 nontuberculous mycobacteria species based on 7547 genomic profiles.</title>
        <authorList>
            <person name="Matsumoto Y."/>
            <person name="Kinjo T."/>
            <person name="Motooka D."/>
            <person name="Nabeya D."/>
            <person name="Jung N."/>
            <person name="Uechi K."/>
            <person name="Horii T."/>
            <person name="Iida T."/>
            <person name="Fujita J."/>
            <person name="Nakamura S."/>
        </authorList>
    </citation>
    <scope>NUCLEOTIDE SEQUENCE [LARGE SCALE GENOMIC DNA]</scope>
    <source>
        <strain evidence="2 3">JCM 12603</strain>
    </source>
</reference>
<name>A0A6N4V700_9MYCO</name>
<organism evidence="2 3">
    <name type="scientific">Mycolicibacterium poriferae</name>
    <dbReference type="NCBI Taxonomy" id="39694"/>
    <lineage>
        <taxon>Bacteria</taxon>
        <taxon>Bacillati</taxon>
        <taxon>Actinomycetota</taxon>
        <taxon>Actinomycetes</taxon>
        <taxon>Mycobacteriales</taxon>
        <taxon>Mycobacteriaceae</taxon>
        <taxon>Mycolicibacterium</taxon>
    </lineage>
</organism>
<protein>
    <submittedName>
        <fullName evidence="2">Uncharacterized protein</fullName>
    </submittedName>
</protein>
<evidence type="ECO:0000313" key="3">
    <source>
        <dbReference type="Proteomes" id="UP000466785"/>
    </source>
</evidence>
<gene>
    <name evidence="2" type="ORF">MPOR_12150</name>
</gene>
<feature type="compositionally biased region" description="Basic and acidic residues" evidence="1">
    <location>
        <begin position="105"/>
        <end position="146"/>
    </location>
</feature>
<sequence length="162" mass="17004">MATASPWQPSLLVVGLNAPGRSAARRDVTVGVTAPSPIDGTAPSPIDGTAPSPIDGTAPSLIDGTAVVVLIDGSLAPQPRTKLLTVAAAAFVHHGDAGSGPPPQRGEHPHTQRERDDDREKQGHHDRDGDSDQIPETHDHRRDGSHQRKPRCGIGENVDEQA</sequence>
<accession>A0A6N4V700</accession>
<evidence type="ECO:0000313" key="2">
    <source>
        <dbReference type="EMBL" id="BBX50189.1"/>
    </source>
</evidence>
<feature type="region of interest" description="Disordered" evidence="1">
    <location>
        <begin position="93"/>
        <end position="162"/>
    </location>
</feature>
<dbReference type="AlphaFoldDB" id="A0A6N4V700"/>
<dbReference type="Proteomes" id="UP000466785">
    <property type="component" value="Chromosome"/>
</dbReference>
<dbReference type="KEGG" id="mpof:MPOR_12150"/>
<evidence type="ECO:0000256" key="1">
    <source>
        <dbReference type="SAM" id="MobiDB-lite"/>
    </source>
</evidence>
<proteinExistence type="predicted"/>
<feature type="region of interest" description="Disordered" evidence="1">
    <location>
        <begin position="32"/>
        <end position="57"/>
    </location>
</feature>
<keyword evidence="3" id="KW-1185">Reference proteome</keyword>
<dbReference type="EMBL" id="AP022570">
    <property type="protein sequence ID" value="BBX50189.1"/>
    <property type="molecule type" value="Genomic_DNA"/>
</dbReference>